<gene>
    <name evidence="1" type="ORF">RDI58_014707</name>
</gene>
<accession>A0AAN8TJ44</accession>
<comment type="caution">
    <text evidence="1">The sequence shown here is derived from an EMBL/GenBank/DDBJ whole genome shotgun (WGS) entry which is preliminary data.</text>
</comment>
<name>A0AAN8TJ44_SOLBU</name>
<dbReference type="Proteomes" id="UP001371456">
    <property type="component" value="Unassembled WGS sequence"/>
</dbReference>
<dbReference type="EMBL" id="JBANQN010000006">
    <property type="protein sequence ID" value="KAK6786182.1"/>
    <property type="molecule type" value="Genomic_DNA"/>
</dbReference>
<sequence length="122" mass="13561">MNLFLVNSITCIDSKKGKYRVLSSDRVVGDPGQWNVVKDSRPVVVSVPLVIKNNFDALIHNEEERISEETLQVANPANDNITFQNKEKVIERPTSSKEWLFNSCGLSNGTSSATVPIVPVIY</sequence>
<dbReference type="AlphaFoldDB" id="A0AAN8TJ44"/>
<keyword evidence="2" id="KW-1185">Reference proteome</keyword>
<evidence type="ECO:0000313" key="2">
    <source>
        <dbReference type="Proteomes" id="UP001371456"/>
    </source>
</evidence>
<protein>
    <submittedName>
        <fullName evidence="1">Uncharacterized protein</fullName>
    </submittedName>
</protein>
<reference evidence="1 2" key="1">
    <citation type="submission" date="2024-02" db="EMBL/GenBank/DDBJ databases">
        <title>de novo genome assembly of Solanum bulbocastanum strain 11H21.</title>
        <authorList>
            <person name="Hosaka A.J."/>
        </authorList>
    </citation>
    <scope>NUCLEOTIDE SEQUENCE [LARGE SCALE GENOMIC DNA]</scope>
    <source>
        <tissue evidence="1">Young leaves</tissue>
    </source>
</reference>
<proteinExistence type="predicted"/>
<evidence type="ECO:0000313" key="1">
    <source>
        <dbReference type="EMBL" id="KAK6786182.1"/>
    </source>
</evidence>
<organism evidence="1 2">
    <name type="scientific">Solanum bulbocastanum</name>
    <name type="common">Wild potato</name>
    <dbReference type="NCBI Taxonomy" id="147425"/>
    <lineage>
        <taxon>Eukaryota</taxon>
        <taxon>Viridiplantae</taxon>
        <taxon>Streptophyta</taxon>
        <taxon>Embryophyta</taxon>
        <taxon>Tracheophyta</taxon>
        <taxon>Spermatophyta</taxon>
        <taxon>Magnoliopsida</taxon>
        <taxon>eudicotyledons</taxon>
        <taxon>Gunneridae</taxon>
        <taxon>Pentapetalae</taxon>
        <taxon>asterids</taxon>
        <taxon>lamiids</taxon>
        <taxon>Solanales</taxon>
        <taxon>Solanaceae</taxon>
        <taxon>Solanoideae</taxon>
        <taxon>Solaneae</taxon>
        <taxon>Solanum</taxon>
    </lineage>
</organism>